<sequence>MMSRRSVWMLLGVALIIIVPLVMGGEFGGADAEVAALIEAREGFAPWFTPIWEPPSGEVASLMFALQAALGALVIGYVVGRRHGRREGLRGKDGTTPPTV</sequence>
<evidence type="ECO:0000256" key="9">
    <source>
        <dbReference type="ARBA" id="ARBA00023285"/>
    </source>
</evidence>
<keyword evidence="7 10" id="KW-0406">Ion transport</keyword>
<comment type="caution">
    <text evidence="11">The sequence shown here is derived from an EMBL/GenBank/DDBJ whole genome shotgun (WGS) entry which is preliminary data.</text>
</comment>
<evidence type="ECO:0000256" key="4">
    <source>
        <dbReference type="ARBA" id="ARBA00022573"/>
    </source>
</evidence>
<evidence type="ECO:0000256" key="5">
    <source>
        <dbReference type="ARBA" id="ARBA00022692"/>
    </source>
</evidence>
<proteinExistence type="inferred from homology"/>
<dbReference type="PANTHER" id="PTHR38662:SF1">
    <property type="entry name" value="COBALT TRANSPORT PROTEIN CBIN"/>
    <property type="match status" value="1"/>
</dbReference>
<evidence type="ECO:0000256" key="1">
    <source>
        <dbReference type="ARBA" id="ARBA00022426"/>
    </source>
</evidence>
<evidence type="ECO:0000256" key="3">
    <source>
        <dbReference type="ARBA" id="ARBA00022475"/>
    </source>
</evidence>
<comment type="subunit">
    <text evidence="10">Forms an energy-coupling factor (ECF) transporter complex composed of an ATP-binding protein (A component, CbiO), a transmembrane protein (T component, CbiQ) and 2 possible substrate-capture proteins (S components, CbiM and CbiN) of unknown stoichimetry.</text>
</comment>
<keyword evidence="3 10" id="KW-1003">Cell membrane</keyword>
<comment type="function">
    <text evidence="10">Part of the energy-coupling factor (ECF) transporter complex CbiMNOQ involved in cobalt import.</text>
</comment>
<keyword evidence="4 10" id="KW-0169">Cobalamin biosynthesis</keyword>
<comment type="caution">
    <text evidence="10">Lacks conserved residue(s) required for the propagation of feature annotation.</text>
</comment>
<reference evidence="11 12" key="1">
    <citation type="submission" date="2021-06" db="EMBL/GenBank/DDBJ databases">
        <title>Rhodobacteraceae bacterium strain HSP-20.</title>
        <authorList>
            <person name="Chen W.-M."/>
        </authorList>
    </citation>
    <scope>NUCLEOTIDE SEQUENCE [LARGE SCALE GENOMIC DNA]</scope>
    <source>
        <strain evidence="11 12">HSP-20</strain>
    </source>
</reference>
<evidence type="ECO:0000313" key="12">
    <source>
        <dbReference type="Proteomes" id="UP000731907"/>
    </source>
</evidence>
<dbReference type="InterPro" id="IPR003705">
    <property type="entry name" value="CbiN"/>
</dbReference>
<evidence type="ECO:0000256" key="8">
    <source>
        <dbReference type="ARBA" id="ARBA00023136"/>
    </source>
</evidence>
<keyword evidence="5 10" id="KW-0812">Transmembrane</keyword>
<dbReference type="NCBIfam" id="NF002780">
    <property type="entry name" value="PRK02898.1"/>
    <property type="match status" value="1"/>
</dbReference>
<keyword evidence="6 10" id="KW-1133">Transmembrane helix</keyword>
<gene>
    <name evidence="10" type="primary">cbiN</name>
    <name evidence="11" type="ORF">GU927_018370</name>
</gene>
<keyword evidence="8 10" id="KW-0472">Membrane</keyword>
<accession>A0ABS6JA92</accession>
<organism evidence="11 12">
    <name type="scientific">Paragemmobacter amnigenus</name>
    <dbReference type="NCBI Taxonomy" id="2852097"/>
    <lineage>
        <taxon>Bacteria</taxon>
        <taxon>Pseudomonadati</taxon>
        <taxon>Pseudomonadota</taxon>
        <taxon>Alphaproteobacteria</taxon>
        <taxon>Rhodobacterales</taxon>
        <taxon>Paracoccaceae</taxon>
        <taxon>Paragemmobacter</taxon>
    </lineage>
</organism>
<keyword evidence="1 10" id="KW-0171">Cobalt transport</keyword>
<dbReference type="HAMAP" id="MF_00330">
    <property type="entry name" value="CbiN"/>
    <property type="match status" value="1"/>
</dbReference>
<evidence type="ECO:0000256" key="6">
    <source>
        <dbReference type="ARBA" id="ARBA00022989"/>
    </source>
</evidence>
<dbReference type="Pfam" id="PF02553">
    <property type="entry name" value="CbiN"/>
    <property type="match status" value="1"/>
</dbReference>
<protein>
    <recommendedName>
        <fullName evidence="10">Cobalt transport protein CbiN</fullName>
    </recommendedName>
    <alternativeName>
        <fullName evidence="10">Energy-coupling factor transporter probable substrate-capture protein CbiN</fullName>
        <shortName evidence="10">ECF transporter S component CbiN</shortName>
    </alternativeName>
</protein>
<evidence type="ECO:0000313" key="11">
    <source>
        <dbReference type="EMBL" id="MBU9699809.1"/>
    </source>
</evidence>
<dbReference type="NCBIfam" id="TIGR01165">
    <property type="entry name" value="cbiN"/>
    <property type="match status" value="1"/>
</dbReference>
<keyword evidence="9 10" id="KW-0170">Cobalt</keyword>
<evidence type="ECO:0000256" key="10">
    <source>
        <dbReference type="HAMAP-Rule" id="MF_00330"/>
    </source>
</evidence>
<evidence type="ECO:0000256" key="7">
    <source>
        <dbReference type="ARBA" id="ARBA00023065"/>
    </source>
</evidence>
<comment type="similarity">
    <text evidence="10">Belongs to the CbiN family.</text>
</comment>
<name>A0ABS6JA92_9RHOB</name>
<keyword evidence="12" id="KW-1185">Reference proteome</keyword>
<feature type="transmembrane region" description="Helical" evidence="10">
    <location>
        <begin position="60"/>
        <end position="80"/>
    </location>
</feature>
<comment type="subcellular location">
    <subcellularLocation>
        <location evidence="10">Cell membrane</location>
        <topology evidence="10">Multi-pass membrane protein</topology>
    </subcellularLocation>
</comment>
<evidence type="ECO:0000256" key="2">
    <source>
        <dbReference type="ARBA" id="ARBA00022448"/>
    </source>
</evidence>
<dbReference type="EMBL" id="JAAATX020000015">
    <property type="protein sequence ID" value="MBU9699809.1"/>
    <property type="molecule type" value="Genomic_DNA"/>
</dbReference>
<keyword evidence="2 10" id="KW-0813">Transport</keyword>
<dbReference type="PANTHER" id="PTHR38662">
    <property type="entry name" value="COBALT TRANSPORT PROTEIN CBIN"/>
    <property type="match status" value="1"/>
</dbReference>
<dbReference type="Proteomes" id="UP000731907">
    <property type="component" value="Unassembled WGS sequence"/>
</dbReference>
<comment type="pathway">
    <text evidence="10">Cofactor biosynthesis; adenosylcobalamin biosynthesis.</text>
</comment>